<comment type="caution">
    <text evidence="1">The sequence shown here is derived from an EMBL/GenBank/DDBJ whole genome shotgun (WGS) entry which is preliminary data.</text>
</comment>
<dbReference type="EMBL" id="MU842826">
    <property type="protein sequence ID" value="KAK2032930.1"/>
    <property type="molecule type" value="Genomic_DNA"/>
</dbReference>
<sequence length="135" mass="14953">MSARQAGRQCTVPRPQQAARPAVFGRASKSHLKCAQKSSRPRCVALSLSFLCLRSVQNGILLGIVIAAVVRHLKPRFLPNLATAFRVLRGPRATNVWSGNLEQHKGVREQRRPVVKGCTLAQLIYIYPQGAYLPR</sequence>
<reference evidence="1" key="1">
    <citation type="submission" date="2021-06" db="EMBL/GenBank/DDBJ databases">
        <title>Comparative genomics, transcriptomics and evolutionary studies reveal genomic signatures of adaptation to plant cell wall in hemibiotrophic fungi.</title>
        <authorList>
            <consortium name="DOE Joint Genome Institute"/>
            <person name="Baroncelli R."/>
            <person name="Diaz J.F."/>
            <person name="Benocci T."/>
            <person name="Peng M."/>
            <person name="Battaglia E."/>
            <person name="Haridas S."/>
            <person name="Andreopoulos W."/>
            <person name="Labutti K."/>
            <person name="Pangilinan J."/>
            <person name="Floch G.L."/>
            <person name="Makela M.R."/>
            <person name="Henrissat B."/>
            <person name="Grigoriev I.V."/>
            <person name="Crouch J.A."/>
            <person name="De Vries R.P."/>
            <person name="Sukno S.A."/>
            <person name="Thon M.R."/>
        </authorList>
    </citation>
    <scope>NUCLEOTIDE SEQUENCE</scope>
    <source>
        <strain evidence="1">MAFF235873</strain>
    </source>
</reference>
<proteinExistence type="predicted"/>
<dbReference type="Proteomes" id="UP001232148">
    <property type="component" value="Unassembled WGS sequence"/>
</dbReference>
<protein>
    <submittedName>
        <fullName evidence="1">Uncharacterized protein</fullName>
    </submittedName>
</protein>
<gene>
    <name evidence="1" type="ORF">LX32DRAFT_138532</name>
</gene>
<name>A0AAD9HPH1_9PEZI</name>
<accession>A0AAD9HPH1</accession>
<dbReference type="AlphaFoldDB" id="A0AAD9HPH1"/>
<evidence type="ECO:0000313" key="2">
    <source>
        <dbReference type="Proteomes" id="UP001232148"/>
    </source>
</evidence>
<keyword evidence="2" id="KW-1185">Reference proteome</keyword>
<evidence type="ECO:0000313" key="1">
    <source>
        <dbReference type="EMBL" id="KAK2032930.1"/>
    </source>
</evidence>
<organism evidence="1 2">
    <name type="scientific">Colletotrichum zoysiae</name>
    <dbReference type="NCBI Taxonomy" id="1216348"/>
    <lineage>
        <taxon>Eukaryota</taxon>
        <taxon>Fungi</taxon>
        <taxon>Dikarya</taxon>
        <taxon>Ascomycota</taxon>
        <taxon>Pezizomycotina</taxon>
        <taxon>Sordariomycetes</taxon>
        <taxon>Hypocreomycetidae</taxon>
        <taxon>Glomerellales</taxon>
        <taxon>Glomerellaceae</taxon>
        <taxon>Colletotrichum</taxon>
        <taxon>Colletotrichum graminicola species complex</taxon>
    </lineage>
</organism>